<accession>A8Q5X2</accession>
<dbReference type="Proteomes" id="UP000008837">
    <property type="component" value="Unassembled WGS sequence"/>
</dbReference>
<evidence type="ECO:0000313" key="2">
    <source>
        <dbReference type="EMBL" id="EDP42626.1"/>
    </source>
</evidence>
<dbReference type="InterPro" id="IPR035441">
    <property type="entry name" value="TFIIS/LEDGF_dom_sf"/>
</dbReference>
<organism evidence="2 3">
    <name type="scientific">Malassezia globosa (strain ATCC MYA-4612 / CBS 7966)</name>
    <name type="common">Dandruff-associated fungus</name>
    <dbReference type="NCBI Taxonomy" id="425265"/>
    <lineage>
        <taxon>Eukaryota</taxon>
        <taxon>Fungi</taxon>
        <taxon>Dikarya</taxon>
        <taxon>Basidiomycota</taxon>
        <taxon>Ustilaginomycotina</taxon>
        <taxon>Malasseziomycetes</taxon>
        <taxon>Malasseziales</taxon>
        <taxon>Malasseziaceae</taxon>
        <taxon>Malassezia</taxon>
    </lineage>
</organism>
<dbReference type="PANTHER" id="PTHR46010">
    <property type="entry name" value="PROTEIN IWS1 HOMOLOG"/>
    <property type="match status" value="1"/>
</dbReference>
<evidence type="ECO:0000313" key="3">
    <source>
        <dbReference type="Proteomes" id="UP000008837"/>
    </source>
</evidence>
<name>A8Q5X2_MALGO</name>
<feature type="compositionally biased region" description="Basic and acidic residues" evidence="1">
    <location>
        <begin position="21"/>
        <end position="56"/>
    </location>
</feature>
<dbReference type="OrthoDB" id="21124at2759"/>
<feature type="region of interest" description="Disordered" evidence="1">
    <location>
        <begin position="116"/>
        <end position="135"/>
    </location>
</feature>
<dbReference type="InterPro" id="IPR051037">
    <property type="entry name" value="RNAPII_TF_IWS1"/>
</dbReference>
<feature type="compositionally biased region" description="Basic residues" evidence="1">
    <location>
        <begin position="116"/>
        <end position="126"/>
    </location>
</feature>
<sequence length="180" mass="20553">MAAEDPEHADIFGAESDEEVGISKEHQVPEQTKQPRDNSHDDADDHLPSIPRREVTEDMIQSEPKRLKKKYNEHNLEKDSGVGEQEIQEEEEEAPLTGKALIRAQVEARIEAALKSNKRRNTRRRKTGEDDLEMMADEEVSALRSEMLVAADEDEEANRYRQPATSKLRLLPRVVSTLQK</sequence>
<dbReference type="AlphaFoldDB" id="A8Q5X2"/>
<protein>
    <submittedName>
        <fullName evidence="2">Uncharacterized protein</fullName>
    </submittedName>
</protein>
<comment type="caution">
    <text evidence="2">The sequence shown here is derived from an EMBL/GenBank/DDBJ whole genome shotgun (WGS) entry which is preliminary data.</text>
</comment>
<reference evidence="2 3" key="1">
    <citation type="journal article" date="2007" name="Proc. Natl. Acad. Sci. U.S.A.">
        <title>Dandruff-associated Malassezia genomes reveal convergent and divergent virulence traits shared with plant and human fungal pathogens.</title>
        <authorList>
            <person name="Xu J."/>
            <person name="Saunders C.W."/>
            <person name="Hu P."/>
            <person name="Grant R.A."/>
            <person name="Boekhout T."/>
            <person name="Kuramae E.E."/>
            <person name="Kronstad J.W."/>
            <person name="Deangelis Y.M."/>
            <person name="Reeder N.L."/>
            <person name="Johnstone K.R."/>
            <person name="Leland M."/>
            <person name="Fieno A.M."/>
            <person name="Begley W.M."/>
            <person name="Sun Y."/>
            <person name="Lacey M.P."/>
            <person name="Chaudhary T."/>
            <person name="Keough T."/>
            <person name="Chu L."/>
            <person name="Sears R."/>
            <person name="Yuan B."/>
            <person name="Dawson T.L.Jr."/>
        </authorList>
    </citation>
    <scope>NUCLEOTIDE SEQUENCE [LARGE SCALE GENOMIC DNA]</scope>
    <source>
        <strain evidence="3">ATCC MYA-4612 / CBS 7966</strain>
    </source>
</reference>
<feature type="compositionally biased region" description="Basic and acidic residues" evidence="1">
    <location>
        <begin position="70"/>
        <end position="81"/>
    </location>
</feature>
<evidence type="ECO:0000256" key="1">
    <source>
        <dbReference type="SAM" id="MobiDB-lite"/>
    </source>
</evidence>
<dbReference type="Gene3D" id="1.20.930.10">
    <property type="entry name" value="Conserved domain common to transcription factors TFIIS, elongin A, CRSP70"/>
    <property type="match status" value="1"/>
</dbReference>
<proteinExistence type="predicted"/>
<dbReference type="STRING" id="425265.A8Q5X2"/>
<dbReference type="PANTHER" id="PTHR46010:SF1">
    <property type="entry name" value="PROTEIN IWS1 HOMOLOG"/>
    <property type="match status" value="1"/>
</dbReference>
<keyword evidence="3" id="KW-1185">Reference proteome</keyword>
<dbReference type="KEGG" id="mgl:MGL_2826"/>
<dbReference type="GO" id="GO:0016973">
    <property type="term" value="P:poly(A)+ mRNA export from nucleus"/>
    <property type="evidence" value="ECO:0007669"/>
    <property type="project" value="TreeGrafter"/>
</dbReference>
<dbReference type="RefSeq" id="XP_001729840.1">
    <property type="nucleotide sequence ID" value="XM_001729788.1"/>
</dbReference>
<feature type="region of interest" description="Disordered" evidence="1">
    <location>
        <begin position="1"/>
        <end position="99"/>
    </location>
</feature>
<dbReference type="GO" id="GO:0005634">
    <property type="term" value="C:nucleus"/>
    <property type="evidence" value="ECO:0007669"/>
    <property type="project" value="TreeGrafter"/>
</dbReference>
<dbReference type="VEuPathDB" id="FungiDB:MGL_2826"/>
<dbReference type="EMBL" id="AAYY01000010">
    <property type="protein sequence ID" value="EDP42626.1"/>
    <property type="molecule type" value="Genomic_DNA"/>
</dbReference>
<dbReference type="GeneID" id="5854147"/>
<dbReference type="InParanoid" id="A8Q5X2"/>
<gene>
    <name evidence="2" type="ORF">MGL_2826</name>
</gene>
<feature type="compositionally biased region" description="Basic and acidic residues" evidence="1">
    <location>
        <begin position="1"/>
        <end position="10"/>
    </location>
</feature>